<dbReference type="AlphaFoldDB" id="A0AAW1SBE2"/>
<proteinExistence type="predicted"/>
<dbReference type="SUPFAM" id="SSF48613">
    <property type="entry name" value="Heme oxygenase-like"/>
    <property type="match status" value="1"/>
</dbReference>
<dbReference type="EMBL" id="JALJOS010000002">
    <property type="protein sequence ID" value="KAK9842889.1"/>
    <property type="molecule type" value="Genomic_DNA"/>
</dbReference>
<feature type="compositionally biased region" description="Pro residues" evidence="1">
    <location>
        <begin position="109"/>
        <end position="118"/>
    </location>
</feature>
<dbReference type="Proteomes" id="UP001438707">
    <property type="component" value="Unassembled WGS sequence"/>
</dbReference>
<feature type="region of interest" description="Disordered" evidence="1">
    <location>
        <begin position="13"/>
        <end position="165"/>
    </location>
</feature>
<reference evidence="2 3" key="1">
    <citation type="journal article" date="2024" name="Nat. Commun.">
        <title>Phylogenomics reveals the evolutionary origins of lichenization in chlorophyte algae.</title>
        <authorList>
            <person name="Puginier C."/>
            <person name="Libourel C."/>
            <person name="Otte J."/>
            <person name="Skaloud P."/>
            <person name="Haon M."/>
            <person name="Grisel S."/>
            <person name="Petersen M."/>
            <person name="Berrin J.G."/>
            <person name="Delaux P.M."/>
            <person name="Dal Grande F."/>
            <person name="Keller J."/>
        </authorList>
    </citation>
    <scope>NUCLEOTIDE SEQUENCE [LARGE SCALE GENOMIC DNA]</scope>
    <source>
        <strain evidence="2 3">SAG 2145</strain>
    </source>
</reference>
<accession>A0AAW1SBE2</accession>
<evidence type="ECO:0000313" key="2">
    <source>
        <dbReference type="EMBL" id="KAK9842889.1"/>
    </source>
</evidence>
<keyword evidence="3" id="KW-1185">Reference proteome</keyword>
<name>A0AAW1SBE2_9CHLO</name>
<evidence type="ECO:0000256" key="1">
    <source>
        <dbReference type="SAM" id="MobiDB-lite"/>
    </source>
</evidence>
<organism evidence="2 3">
    <name type="scientific">Apatococcus lobatus</name>
    <dbReference type="NCBI Taxonomy" id="904363"/>
    <lineage>
        <taxon>Eukaryota</taxon>
        <taxon>Viridiplantae</taxon>
        <taxon>Chlorophyta</taxon>
        <taxon>core chlorophytes</taxon>
        <taxon>Trebouxiophyceae</taxon>
        <taxon>Chlorellales</taxon>
        <taxon>Chlorellaceae</taxon>
        <taxon>Apatococcus</taxon>
    </lineage>
</organism>
<feature type="compositionally biased region" description="Basic and acidic residues" evidence="1">
    <location>
        <begin position="58"/>
        <end position="71"/>
    </location>
</feature>
<evidence type="ECO:0000313" key="3">
    <source>
        <dbReference type="Proteomes" id="UP001438707"/>
    </source>
</evidence>
<sequence length="416" mass="44372">MMLQQHSLLLGAPCGRHDSRVATRPLSVRAAKGFGQKQTPKPEGPDKGKKGGKVKRLKGVEDIARAVDRQDVQAAHVPLSQRELRDRAKRPRHAPPAADAASPSSASAPPQPSSPTPSPSTTKAASQDGSYDYVKVRDWGPGQPADLGSLQVESFAPGDDPADDAKPLADVLARRLEWLQAQGMLTRADDSGGGGEVLPFQQWSFSERSYVQYLTDLLGVHHVLEQALSEGTVVHGPDHYGDVGDGKGVWTALELLSPRQGLARSEEIHRDLNNIAKSSNSTDTVRFQIAEPAKSYAGYLAECGRGMIGPSSPDQHATSALRILANAYCIYISHLGSAMRVGALATEKLGLAPVDAINLYQTYGGAAGPDPLKSLLRNVNSAGLALSTDQRRVVIRELPEAMSYCALLLTSLATND</sequence>
<feature type="compositionally biased region" description="Low complexity" evidence="1">
    <location>
        <begin position="95"/>
        <end position="108"/>
    </location>
</feature>
<protein>
    <submittedName>
        <fullName evidence="2">Uncharacterized protein</fullName>
    </submittedName>
</protein>
<comment type="caution">
    <text evidence="2">The sequence shown here is derived from an EMBL/GenBank/DDBJ whole genome shotgun (WGS) entry which is preliminary data.</text>
</comment>
<gene>
    <name evidence="2" type="ORF">WJX74_003949</name>
</gene>
<dbReference type="InterPro" id="IPR016084">
    <property type="entry name" value="Haem_Oase-like_multi-hlx"/>
</dbReference>
<dbReference type="Gene3D" id="1.20.910.10">
    <property type="entry name" value="Heme oxygenase-like"/>
    <property type="match status" value="1"/>
</dbReference>